<proteinExistence type="predicted"/>
<reference evidence="1" key="1">
    <citation type="journal article" date="2023" name="Mol. Phylogenet. Evol.">
        <title>Genome-scale phylogeny and comparative genomics of the fungal order Sordariales.</title>
        <authorList>
            <person name="Hensen N."/>
            <person name="Bonometti L."/>
            <person name="Westerberg I."/>
            <person name="Brannstrom I.O."/>
            <person name="Guillou S."/>
            <person name="Cros-Aarteil S."/>
            <person name="Calhoun S."/>
            <person name="Haridas S."/>
            <person name="Kuo A."/>
            <person name="Mondo S."/>
            <person name="Pangilinan J."/>
            <person name="Riley R."/>
            <person name="LaButti K."/>
            <person name="Andreopoulos B."/>
            <person name="Lipzen A."/>
            <person name="Chen C."/>
            <person name="Yan M."/>
            <person name="Daum C."/>
            <person name="Ng V."/>
            <person name="Clum A."/>
            <person name="Steindorff A."/>
            <person name="Ohm R.A."/>
            <person name="Martin F."/>
            <person name="Silar P."/>
            <person name="Natvig D.O."/>
            <person name="Lalanne C."/>
            <person name="Gautier V."/>
            <person name="Ament-Velasquez S.L."/>
            <person name="Kruys A."/>
            <person name="Hutchinson M.I."/>
            <person name="Powell A.J."/>
            <person name="Barry K."/>
            <person name="Miller A.N."/>
            <person name="Grigoriev I.V."/>
            <person name="Debuchy R."/>
            <person name="Gladieux P."/>
            <person name="Hiltunen Thoren M."/>
            <person name="Johannesson H."/>
        </authorList>
    </citation>
    <scope>NUCLEOTIDE SEQUENCE</scope>
    <source>
        <strain evidence="1">CBS 359.72</strain>
    </source>
</reference>
<keyword evidence="2" id="KW-1185">Reference proteome</keyword>
<dbReference type="Proteomes" id="UP001303647">
    <property type="component" value="Unassembled WGS sequence"/>
</dbReference>
<gene>
    <name evidence="1" type="ORF">C7999DRAFT_44271</name>
</gene>
<sequence>MPELYEVSYSHKATVAAVRDYYRFLTRMYLKESYVAEPPEGGWPEISFENLGSLGKTNEAILLLRHLPYISSPDESALGAANCLFMDWRWIARSLALGECSAEDALYLTEGYSGLPKSMSPHVVGLTRGSYYNPSFLLDTKLGVVFWWECHSDIKRNPSREPISGEEYDNGPNEEETDFRCDSVAWAIPDFFELLKDLFRQLFYVPVGPRAVLYAKALKEVMPMLEAIYREHGWPDIERYRKRECLNAIQSLMEERDPGNADRRPEGD</sequence>
<organism evidence="1 2">
    <name type="scientific">Corynascus novoguineensis</name>
    <dbReference type="NCBI Taxonomy" id="1126955"/>
    <lineage>
        <taxon>Eukaryota</taxon>
        <taxon>Fungi</taxon>
        <taxon>Dikarya</taxon>
        <taxon>Ascomycota</taxon>
        <taxon>Pezizomycotina</taxon>
        <taxon>Sordariomycetes</taxon>
        <taxon>Sordariomycetidae</taxon>
        <taxon>Sordariales</taxon>
        <taxon>Chaetomiaceae</taxon>
        <taxon>Corynascus</taxon>
    </lineage>
</organism>
<evidence type="ECO:0000313" key="1">
    <source>
        <dbReference type="EMBL" id="KAK4244021.1"/>
    </source>
</evidence>
<accession>A0AAN7HBT1</accession>
<dbReference type="AlphaFoldDB" id="A0AAN7HBT1"/>
<dbReference type="EMBL" id="MU857764">
    <property type="protein sequence ID" value="KAK4244021.1"/>
    <property type="molecule type" value="Genomic_DNA"/>
</dbReference>
<evidence type="ECO:0000313" key="2">
    <source>
        <dbReference type="Proteomes" id="UP001303647"/>
    </source>
</evidence>
<protein>
    <submittedName>
        <fullName evidence="1">Uncharacterized protein</fullName>
    </submittedName>
</protein>
<comment type="caution">
    <text evidence="1">The sequence shown here is derived from an EMBL/GenBank/DDBJ whole genome shotgun (WGS) entry which is preliminary data.</text>
</comment>
<reference evidence="1" key="2">
    <citation type="submission" date="2023-05" db="EMBL/GenBank/DDBJ databases">
        <authorList>
            <consortium name="Lawrence Berkeley National Laboratory"/>
            <person name="Steindorff A."/>
            <person name="Hensen N."/>
            <person name="Bonometti L."/>
            <person name="Westerberg I."/>
            <person name="Brannstrom I.O."/>
            <person name="Guillou S."/>
            <person name="Cros-Aarteil S."/>
            <person name="Calhoun S."/>
            <person name="Haridas S."/>
            <person name="Kuo A."/>
            <person name="Mondo S."/>
            <person name="Pangilinan J."/>
            <person name="Riley R."/>
            <person name="Labutti K."/>
            <person name="Andreopoulos B."/>
            <person name="Lipzen A."/>
            <person name="Chen C."/>
            <person name="Yanf M."/>
            <person name="Daum C."/>
            <person name="Ng V."/>
            <person name="Clum A."/>
            <person name="Ohm R."/>
            <person name="Martin F."/>
            <person name="Silar P."/>
            <person name="Natvig D."/>
            <person name="Lalanne C."/>
            <person name="Gautier V."/>
            <person name="Ament-Velasquez S.L."/>
            <person name="Kruys A."/>
            <person name="Hutchinson M.I."/>
            <person name="Powell A.J."/>
            <person name="Barry K."/>
            <person name="Miller A.N."/>
            <person name="Grigoriev I.V."/>
            <person name="Debuchy R."/>
            <person name="Gladieux P."/>
            <person name="Thoren M.H."/>
            <person name="Johannesson H."/>
        </authorList>
    </citation>
    <scope>NUCLEOTIDE SEQUENCE</scope>
    <source>
        <strain evidence="1">CBS 359.72</strain>
    </source>
</reference>
<name>A0AAN7HBT1_9PEZI</name>